<evidence type="ECO:0000313" key="3">
    <source>
        <dbReference type="EMBL" id="OWY30674.1"/>
    </source>
</evidence>
<keyword evidence="5" id="KW-1185">Reference proteome</keyword>
<protein>
    <submittedName>
        <fullName evidence="3">Uncharacterized protein</fullName>
    </submittedName>
</protein>
<keyword evidence="1" id="KW-0472">Membrane</keyword>
<keyword evidence="1" id="KW-0812">Transmembrane</keyword>
<evidence type="ECO:0000313" key="4">
    <source>
        <dbReference type="Proteomes" id="UP000197596"/>
    </source>
</evidence>
<keyword evidence="1" id="KW-1133">Transmembrane helix</keyword>
<comment type="caution">
    <text evidence="3">The sequence shown here is derived from an EMBL/GenBank/DDBJ whole genome shotgun (WGS) entry which is preliminary data.</text>
</comment>
<dbReference type="AlphaFoldDB" id="A0A246WUH9"/>
<dbReference type="EMBL" id="NJGU01000001">
    <property type="protein sequence ID" value="OWY30674.1"/>
    <property type="molecule type" value="Genomic_DNA"/>
</dbReference>
<evidence type="ECO:0000313" key="5">
    <source>
        <dbReference type="Proteomes" id="UP000536746"/>
    </source>
</evidence>
<evidence type="ECO:0000256" key="1">
    <source>
        <dbReference type="SAM" id="Phobius"/>
    </source>
</evidence>
<name>A0A246WUH9_9BURK</name>
<organism evidence="3 4">
    <name type="scientific">Herbaspirillum robiniae</name>
    <dbReference type="NCBI Taxonomy" id="2014887"/>
    <lineage>
        <taxon>Bacteria</taxon>
        <taxon>Pseudomonadati</taxon>
        <taxon>Pseudomonadota</taxon>
        <taxon>Betaproteobacteria</taxon>
        <taxon>Burkholderiales</taxon>
        <taxon>Oxalobacteraceae</taxon>
        <taxon>Herbaspirillum</taxon>
    </lineage>
</organism>
<dbReference type="Proteomes" id="UP000197596">
    <property type="component" value="Unassembled WGS sequence"/>
</dbReference>
<accession>A0A246WUH9</accession>
<dbReference type="Proteomes" id="UP000536746">
    <property type="component" value="Unassembled WGS sequence"/>
</dbReference>
<gene>
    <name evidence="3" type="ORF">CEJ42_00935</name>
    <name evidence="2" type="ORF">HNO84_06810</name>
</gene>
<feature type="transmembrane region" description="Helical" evidence="1">
    <location>
        <begin position="15"/>
        <end position="38"/>
    </location>
</feature>
<dbReference type="EMBL" id="JABFMT010000005">
    <property type="protein sequence ID" value="NUU01301.1"/>
    <property type="molecule type" value="Genomic_DNA"/>
</dbReference>
<evidence type="ECO:0000313" key="2">
    <source>
        <dbReference type="EMBL" id="NUU01301.1"/>
    </source>
</evidence>
<sequence>MHILDQVMSWGVTFLGWYAVYVMVAGGAFAAWLVYRLWGQDLIKGRHGRPPQPRHRRVD</sequence>
<proteinExistence type="predicted"/>
<reference evidence="3 4" key="1">
    <citation type="submission" date="2017-06" db="EMBL/GenBank/DDBJ databases">
        <title>Herbaspirillum phytohormonus sp. nov., isolated from the root nodule of Robinia pseudoacacia in lead-zinc mine.</title>
        <authorList>
            <person name="Fan M."/>
            <person name="Lin Y."/>
        </authorList>
    </citation>
    <scope>NUCLEOTIDE SEQUENCE [LARGE SCALE GENOMIC DNA]</scope>
    <source>
        <strain evidence="3 4">HZ10</strain>
    </source>
</reference>
<dbReference type="OrthoDB" id="9960990at2"/>
<dbReference type="RefSeq" id="WP_079214998.1">
    <property type="nucleotide sequence ID" value="NZ_CP018845.1"/>
</dbReference>
<reference evidence="2 5" key="2">
    <citation type="journal article" date="2020" name="Front. Plant Sci.">
        <title>Isolation of Rhizosphere Bacteria That Improve Quality and Water Stress Tolerance in Greenhouse Ornamentals.</title>
        <authorList>
            <person name="Nordstedt N.P."/>
            <person name="Jones M.L."/>
        </authorList>
    </citation>
    <scope>NUCLEOTIDE SEQUENCE [LARGE SCALE GENOMIC DNA]</scope>
    <source>
        <strain evidence="2 5">C6C2</strain>
    </source>
</reference>